<keyword evidence="2 4" id="KW-0689">Ribosomal protein</keyword>
<dbReference type="InterPro" id="IPR053709">
    <property type="entry name" value="eRP_eS24_sf"/>
</dbReference>
<accession>A0A023AZJ5</accession>
<dbReference type="GeneID" id="22915231"/>
<dbReference type="AlphaFoldDB" id="A0A023AZJ5"/>
<comment type="similarity">
    <text evidence="1 4">Belongs to the eukaryotic ribosomal protein eS24 family.</text>
</comment>
<organism evidence="7 8">
    <name type="scientific">Gregarina niphandrodes</name>
    <name type="common">Septate eugregarine</name>
    <dbReference type="NCBI Taxonomy" id="110365"/>
    <lineage>
        <taxon>Eukaryota</taxon>
        <taxon>Sar</taxon>
        <taxon>Alveolata</taxon>
        <taxon>Apicomplexa</taxon>
        <taxon>Conoidasida</taxon>
        <taxon>Gregarinasina</taxon>
        <taxon>Eugregarinorida</taxon>
        <taxon>Gregarinidae</taxon>
        <taxon>Gregarina</taxon>
    </lineage>
</organism>
<dbReference type="OMA" id="IRVKKYM"/>
<proteinExistence type="inferred from homology"/>
<evidence type="ECO:0000256" key="5">
    <source>
        <dbReference type="RuleBase" id="RU004383"/>
    </source>
</evidence>
<keyword evidence="8" id="KW-1185">Reference proteome</keyword>
<dbReference type="GO" id="GO:0003735">
    <property type="term" value="F:structural constituent of ribosome"/>
    <property type="evidence" value="ECO:0007669"/>
    <property type="project" value="InterPro"/>
</dbReference>
<dbReference type="eggNOG" id="KOG3424">
    <property type="taxonomic scope" value="Eukaryota"/>
</dbReference>
<evidence type="ECO:0000256" key="1">
    <source>
        <dbReference type="ARBA" id="ARBA00009680"/>
    </source>
</evidence>
<dbReference type="Proteomes" id="UP000019763">
    <property type="component" value="Unassembled WGS sequence"/>
</dbReference>
<comment type="caution">
    <text evidence="7">The sequence shown here is derived from an EMBL/GenBank/DDBJ whole genome shotgun (WGS) entry which is preliminary data.</text>
</comment>
<dbReference type="SUPFAM" id="SSF54189">
    <property type="entry name" value="Ribosomal proteins S24e, L23 and L15e"/>
    <property type="match status" value="1"/>
</dbReference>
<evidence type="ECO:0000256" key="2">
    <source>
        <dbReference type="ARBA" id="ARBA00022980"/>
    </source>
</evidence>
<protein>
    <recommendedName>
        <fullName evidence="5">40S ribosomal protein S24</fullName>
    </recommendedName>
</protein>
<evidence type="ECO:0000256" key="4">
    <source>
        <dbReference type="RuleBase" id="RU004381"/>
    </source>
</evidence>
<dbReference type="GO" id="GO:1990904">
    <property type="term" value="C:ribonucleoprotein complex"/>
    <property type="evidence" value="ECO:0007669"/>
    <property type="project" value="UniProtKB-KW"/>
</dbReference>
<gene>
    <name evidence="7" type="ORF">GNI_149670</name>
</gene>
<dbReference type="GO" id="GO:0005840">
    <property type="term" value="C:ribosome"/>
    <property type="evidence" value="ECO:0007669"/>
    <property type="project" value="UniProtKB-KW"/>
</dbReference>
<evidence type="ECO:0000256" key="3">
    <source>
        <dbReference type="ARBA" id="ARBA00023274"/>
    </source>
</evidence>
<dbReference type="HAMAP" id="MF_00545">
    <property type="entry name" value="Ribosomal_eS24"/>
    <property type="match status" value="1"/>
</dbReference>
<dbReference type="Gene3D" id="3.30.70.3370">
    <property type="match status" value="1"/>
</dbReference>
<dbReference type="VEuPathDB" id="CryptoDB:GNI_149670"/>
<feature type="compositionally biased region" description="Polar residues" evidence="6">
    <location>
        <begin position="123"/>
        <end position="132"/>
    </location>
</feature>
<evidence type="ECO:0000313" key="8">
    <source>
        <dbReference type="Proteomes" id="UP000019763"/>
    </source>
</evidence>
<dbReference type="PROSITE" id="PS00529">
    <property type="entry name" value="RIBOSOMAL_S24E"/>
    <property type="match status" value="1"/>
</dbReference>
<dbReference type="InterPro" id="IPR001976">
    <property type="entry name" value="Ribosomal_eS24"/>
</dbReference>
<name>A0A023AZJ5_GRENI</name>
<reference evidence="7" key="1">
    <citation type="submission" date="2013-12" db="EMBL/GenBank/DDBJ databases">
        <authorList>
            <person name="Omoto C.K."/>
            <person name="Sibley D."/>
            <person name="Venepally P."/>
            <person name="Hadjithomas M."/>
            <person name="Karamycheva S."/>
            <person name="Brunk B."/>
            <person name="Roos D."/>
            <person name="Caler E."/>
            <person name="Lorenzi H."/>
        </authorList>
    </citation>
    <scope>NUCLEOTIDE SEQUENCE</scope>
</reference>
<sequence>MTECSLRISKFKSNALLQRKQFLIEVSHPNSGTVPKESIREQLAKIYKVNDMKKIVVGDFATKFGGGVTHGFGRIYDTSAAALKFERNYRLVRMGIVEAQKAPVTRGLKKRIRNDRKKVRGTAKSSVSGAKK</sequence>
<feature type="region of interest" description="Disordered" evidence="6">
    <location>
        <begin position="109"/>
        <end position="132"/>
    </location>
</feature>
<dbReference type="OrthoDB" id="10251131at2759"/>
<dbReference type="RefSeq" id="XP_011132738.1">
    <property type="nucleotide sequence ID" value="XM_011134436.1"/>
</dbReference>
<dbReference type="PANTHER" id="PTHR10496">
    <property type="entry name" value="40S RIBOSOMAL PROTEIN S24"/>
    <property type="match status" value="1"/>
</dbReference>
<dbReference type="Pfam" id="PF01282">
    <property type="entry name" value="Ribosomal_S24e"/>
    <property type="match status" value="1"/>
</dbReference>
<evidence type="ECO:0000313" key="7">
    <source>
        <dbReference type="EMBL" id="EZG44264.1"/>
    </source>
</evidence>
<feature type="compositionally biased region" description="Basic residues" evidence="6">
    <location>
        <begin position="109"/>
        <end position="121"/>
    </location>
</feature>
<dbReference type="GO" id="GO:0006412">
    <property type="term" value="P:translation"/>
    <property type="evidence" value="ECO:0007669"/>
    <property type="project" value="InterPro"/>
</dbReference>
<dbReference type="InterPro" id="IPR012678">
    <property type="entry name" value="Ribosomal_uL23/eL15/eS24_sf"/>
</dbReference>
<dbReference type="EMBL" id="AFNH02001113">
    <property type="protein sequence ID" value="EZG44264.1"/>
    <property type="molecule type" value="Genomic_DNA"/>
</dbReference>
<evidence type="ECO:0000256" key="6">
    <source>
        <dbReference type="SAM" id="MobiDB-lite"/>
    </source>
</evidence>
<dbReference type="InterPro" id="IPR018098">
    <property type="entry name" value="Ribosomal_eS24_CS"/>
</dbReference>
<keyword evidence="3 4" id="KW-0687">Ribonucleoprotein</keyword>